<sequence>MSYTVTYTTASLQVPRRLITSVNSANGIIMLRTVILVAILALSQGAHAYRVLGLFPHPGQSHFHFFQPVLKGLAEAGHEVTVVSHFPEKNPPPNYHDMPLEGMTSLSDSVSFELFEYRPGFGHFMEFFMLYTWGKEACANALNSTAIRTVLESKVQYDLILVEQFNSDCMLGVAHQLNAPFIGLSSCPLMPWHYDRVGNPTLPAYVPALFMGYTERMDFSQRLANWITVQSFKTLYSWFNDAAANKLLRERFGEGVIPDVRELQQRTAMMFVNQHYSLSGAKPLSPAVLEIGGIHIRDFKPLDADLQQLLDTADHGVIYISWGSMIRAETLPAEKRDAILKALGRFKQRVIWKWENETLPNQPPNVHIRKWLPQREILCHPKVRVFMSHGGLLGSSEAAYCGVPVVATPMYGDQYNNAAALSNRGMGVVLAYEDITVDSVYDALRKVLEPEAMENAKQVSFSYRNRPISPLESAVWWCEHVAATGGLPLAQSYSSELPWYSYHQFDVYIVTITFLLHRKSHVALYLHLALEESLLRVQLARDQIDDIDIVHDEGDIGFVRATIVDRSLADFRVNHPVALGTVRPIGDLEPIDASHTFDQIVLVVAHCFLEHLHVRCHQETVRRVLQLSGGSKTRIYRALRIREA</sequence>
<reference evidence="5" key="1">
    <citation type="submission" date="2013-09" db="EMBL/GenBank/DDBJ databases">
        <title>The Genome Sequence of Anopheles maculatus species B.</title>
        <authorList>
            <consortium name="The Broad Institute Genomics Platform"/>
            <person name="Neafsey D.E."/>
            <person name="Besansky N."/>
            <person name="Howell P."/>
            <person name="Walton C."/>
            <person name="Young S.K."/>
            <person name="Zeng Q."/>
            <person name="Gargeya S."/>
            <person name="Fitzgerald M."/>
            <person name="Haas B."/>
            <person name="Abouelleil A."/>
            <person name="Allen A.W."/>
            <person name="Alvarado L."/>
            <person name="Arachchi H.M."/>
            <person name="Berlin A.M."/>
            <person name="Chapman S.B."/>
            <person name="Gainer-Dewar J."/>
            <person name="Goldberg J."/>
            <person name="Griggs A."/>
            <person name="Gujja S."/>
            <person name="Hansen M."/>
            <person name="Howarth C."/>
            <person name="Imamovic A."/>
            <person name="Ireland A."/>
            <person name="Larimer J."/>
            <person name="McCowan C."/>
            <person name="Murphy C."/>
            <person name="Pearson M."/>
            <person name="Poon T.W."/>
            <person name="Priest M."/>
            <person name="Roberts A."/>
            <person name="Saif S."/>
            <person name="Shea T."/>
            <person name="Sisk P."/>
            <person name="Sykes S."/>
            <person name="Wortman J."/>
            <person name="Nusbaum C."/>
            <person name="Birren B."/>
        </authorList>
    </citation>
    <scope>NUCLEOTIDE SEQUENCE [LARGE SCALE GENOMIC DNA]</scope>
    <source>
        <strain evidence="5">maculatus3</strain>
    </source>
</reference>
<dbReference type="PANTHER" id="PTHR48043:SF114">
    <property type="entry name" value="IP04436P-RELATED"/>
    <property type="match status" value="1"/>
</dbReference>
<dbReference type="InterPro" id="IPR050271">
    <property type="entry name" value="UDP-glycosyltransferase"/>
</dbReference>
<evidence type="ECO:0000313" key="5">
    <source>
        <dbReference type="Proteomes" id="UP000075901"/>
    </source>
</evidence>
<dbReference type="PANTHER" id="PTHR48043">
    <property type="entry name" value="EG:EG0003.4 PROTEIN-RELATED"/>
    <property type="match status" value="1"/>
</dbReference>
<dbReference type="AlphaFoldDB" id="A0A182SC34"/>
<proteinExistence type="inferred from homology"/>
<accession>A0A182SC34</accession>
<reference evidence="4" key="2">
    <citation type="submission" date="2020-05" db="UniProtKB">
        <authorList>
            <consortium name="EnsemblMetazoa"/>
        </authorList>
    </citation>
    <scope>IDENTIFICATION</scope>
    <source>
        <strain evidence="4">maculatus3</strain>
    </source>
</reference>
<dbReference type="InterPro" id="IPR035595">
    <property type="entry name" value="UDP_glycos_trans_CS"/>
</dbReference>
<dbReference type="FunFam" id="3.40.50.2000:FF:000050">
    <property type="entry name" value="UDP-glucuronosyltransferase"/>
    <property type="match status" value="1"/>
</dbReference>
<evidence type="ECO:0000256" key="3">
    <source>
        <dbReference type="ARBA" id="ARBA00022679"/>
    </source>
</evidence>
<dbReference type="FunFam" id="3.40.50.2000:FF:000144">
    <property type="entry name" value="UDP-glucuronosyltransferase"/>
    <property type="match status" value="1"/>
</dbReference>
<keyword evidence="3" id="KW-0808">Transferase</keyword>
<dbReference type="VEuPathDB" id="VectorBase:AMAM003783"/>
<evidence type="ECO:0000256" key="1">
    <source>
        <dbReference type="ARBA" id="ARBA00009995"/>
    </source>
</evidence>
<dbReference type="EnsemblMetazoa" id="AMAM003783-RA">
    <property type="protein sequence ID" value="AMAM003783-PA"/>
    <property type="gene ID" value="AMAM003783"/>
</dbReference>
<dbReference type="PROSITE" id="PS00375">
    <property type="entry name" value="UDPGT"/>
    <property type="match status" value="1"/>
</dbReference>
<name>A0A182SC34_9DIPT</name>
<dbReference type="CDD" id="cd03784">
    <property type="entry name" value="GT1_Gtf-like"/>
    <property type="match status" value="1"/>
</dbReference>
<protein>
    <submittedName>
        <fullName evidence="4">Uncharacterized protein</fullName>
    </submittedName>
</protein>
<comment type="similarity">
    <text evidence="1">Belongs to the UDP-glycosyltransferase family.</text>
</comment>
<dbReference type="InterPro" id="IPR002213">
    <property type="entry name" value="UDP_glucos_trans"/>
</dbReference>
<evidence type="ECO:0000256" key="2">
    <source>
        <dbReference type="ARBA" id="ARBA00022676"/>
    </source>
</evidence>
<dbReference type="Gene3D" id="3.40.50.2000">
    <property type="entry name" value="Glycogen Phosphorylase B"/>
    <property type="match status" value="2"/>
</dbReference>
<organism evidence="4 5">
    <name type="scientific">Anopheles maculatus</name>
    <dbReference type="NCBI Taxonomy" id="74869"/>
    <lineage>
        <taxon>Eukaryota</taxon>
        <taxon>Metazoa</taxon>
        <taxon>Ecdysozoa</taxon>
        <taxon>Arthropoda</taxon>
        <taxon>Hexapoda</taxon>
        <taxon>Insecta</taxon>
        <taxon>Pterygota</taxon>
        <taxon>Neoptera</taxon>
        <taxon>Endopterygota</taxon>
        <taxon>Diptera</taxon>
        <taxon>Nematocera</taxon>
        <taxon>Culicoidea</taxon>
        <taxon>Culicidae</taxon>
        <taxon>Anophelinae</taxon>
        <taxon>Anopheles</taxon>
        <taxon>Anopheles maculatus group</taxon>
    </lineage>
</organism>
<dbReference type="SUPFAM" id="SSF53756">
    <property type="entry name" value="UDP-Glycosyltransferase/glycogen phosphorylase"/>
    <property type="match status" value="1"/>
</dbReference>
<dbReference type="Pfam" id="PF00201">
    <property type="entry name" value="UDPGT"/>
    <property type="match status" value="1"/>
</dbReference>
<keyword evidence="2" id="KW-0328">Glycosyltransferase</keyword>
<keyword evidence="5" id="KW-1185">Reference proteome</keyword>
<dbReference type="Proteomes" id="UP000075901">
    <property type="component" value="Unassembled WGS sequence"/>
</dbReference>
<evidence type="ECO:0000313" key="4">
    <source>
        <dbReference type="EnsemblMetazoa" id="AMAM003783-PA"/>
    </source>
</evidence>
<dbReference type="GO" id="GO:0008194">
    <property type="term" value="F:UDP-glycosyltransferase activity"/>
    <property type="evidence" value="ECO:0007669"/>
    <property type="project" value="InterPro"/>
</dbReference>